<name>A0A6I6MKX4_9CAUL</name>
<dbReference type="CDD" id="cd00531">
    <property type="entry name" value="NTF2_like"/>
    <property type="match status" value="1"/>
</dbReference>
<reference evidence="3" key="1">
    <citation type="submission" date="2019-12" db="EMBL/GenBank/DDBJ databases">
        <title>Complete genome of Terracaulis silvestris 0127_4.</title>
        <authorList>
            <person name="Vieira S."/>
            <person name="Riedel T."/>
            <person name="Sproer C."/>
            <person name="Pascual J."/>
            <person name="Boedeker C."/>
            <person name="Overmann J."/>
        </authorList>
    </citation>
    <scope>NUCLEOTIDE SEQUENCE [LARGE SCALE GENOMIC DNA]</scope>
    <source>
        <strain evidence="3">0127_4</strain>
    </source>
</reference>
<organism evidence="2 3">
    <name type="scientific">Terricaulis silvestris</name>
    <dbReference type="NCBI Taxonomy" id="2686094"/>
    <lineage>
        <taxon>Bacteria</taxon>
        <taxon>Pseudomonadati</taxon>
        <taxon>Pseudomonadota</taxon>
        <taxon>Alphaproteobacteria</taxon>
        <taxon>Caulobacterales</taxon>
        <taxon>Caulobacteraceae</taxon>
        <taxon>Terricaulis</taxon>
    </lineage>
</organism>
<dbReference type="EMBL" id="CP047045">
    <property type="protein sequence ID" value="QGZ93816.1"/>
    <property type="molecule type" value="Genomic_DNA"/>
</dbReference>
<dbReference type="InterPro" id="IPR037401">
    <property type="entry name" value="SnoaL-like"/>
</dbReference>
<keyword evidence="3" id="KW-1185">Reference proteome</keyword>
<dbReference type="Gene3D" id="3.10.450.50">
    <property type="match status" value="1"/>
</dbReference>
<dbReference type="InterPro" id="IPR032710">
    <property type="entry name" value="NTF2-like_dom_sf"/>
</dbReference>
<dbReference type="Proteomes" id="UP000431269">
    <property type="component" value="Chromosome"/>
</dbReference>
<evidence type="ECO:0000313" key="3">
    <source>
        <dbReference type="Proteomes" id="UP000431269"/>
    </source>
</evidence>
<sequence length="149" mass="16703">MEMPVSGTEPVVDVETQRAIEALLTEFAYRVDHGQADRVHELFTPDATLSTPAFVLKSRDEIEERFKARAKDTSRRTRHFWSNLHLSREGETIVAVTNAMTVVAPEGVAPLMMGGSSRDVCVERDGRWAFQSRALTMIFEGRLSSEAHP</sequence>
<dbReference type="NCBIfam" id="TIGR02246">
    <property type="entry name" value="SgcJ/EcaC family oxidoreductase"/>
    <property type="match status" value="1"/>
</dbReference>
<accession>A0A6I6MKX4</accession>
<evidence type="ECO:0000259" key="1">
    <source>
        <dbReference type="Pfam" id="PF13577"/>
    </source>
</evidence>
<gene>
    <name evidence="2" type="ORF">DSM104635_00629</name>
</gene>
<protein>
    <recommendedName>
        <fullName evidence="1">SnoaL-like domain-containing protein</fullName>
    </recommendedName>
</protein>
<dbReference type="AlphaFoldDB" id="A0A6I6MKX4"/>
<proteinExistence type="predicted"/>
<dbReference type="Pfam" id="PF13577">
    <property type="entry name" value="SnoaL_4"/>
    <property type="match status" value="1"/>
</dbReference>
<dbReference type="SUPFAM" id="SSF54427">
    <property type="entry name" value="NTF2-like"/>
    <property type="match status" value="1"/>
</dbReference>
<feature type="domain" description="SnoaL-like" evidence="1">
    <location>
        <begin position="14"/>
        <end position="133"/>
    </location>
</feature>
<dbReference type="InterPro" id="IPR011944">
    <property type="entry name" value="Steroid_delta5-4_isomerase"/>
</dbReference>
<dbReference type="KEGG" id="tsv:DSM104635_00629"/>
<evidence type="ECO:0000313" key="2">
    <source>
        <dbReference type="EMBL" id="QGZ93816.1"/>
    </source>
</evidence>